<evidence type="ECO:0000256" key="7">
    <source>
        <dbReference type="ARBA" id="ARBA00023136"/>
    </source>
</evidence>
<dbReference type="PRINTS" id="PR00119">
    <property type="entry name" value="CATATPASE"/>
</dbReference>
<dbReference type="NCBIfam" id="TIGR01512">
    <property type="entry name" value="ATPase-IB2_Cd"/>
    <property type="match status" value="1"/>
</dbReference>
<evidence type="ECO:0000313" key="10">
    <source>
        <dbReference type="EMBL" id="KAK6945729.1"/>
    </source>
</evidence>
<dbReference type="GO" id="GO:0046872">
    <property type="term" value="F:metal ion binding"/>
    <property type="evidence" value="ECO:0007669"/>
    <property type="project" value="UniProtKB-KW"/>
</dbReference>
<dbReference type="InterPro" id="IPR023214">
    <property type="entry name" value="HAD_sf"/>
</dbReference>
<name>A0AAN8W3Z0_9MAGN</name>
<reference evidence="10 11" key="1">
    <citation type="submission" date="2023-12" db="EMBL/GenBank/DDBJ databases">
        <title>A high-quality genome assembly for Dillenia turbinata (Dilleniales).</title>
        <authorList>
            <person name="Chanderbali A."/>
        </authorList>
    </citation>
    <scope>NUCLEOTIDE SEQUENCE [LARGE SCALE GENOMIC DNA]</scope>
    <source>
        <strain evidence="10">LSX21</strain>
        <tissue evidence="10">Leaf</tissue>
    </source>
</reference>
<feature type="transmembrane region" description="Helical" evidence="8">
    <location>
        <begin position="225"/>
        <end position="244"/>
    </location>
</feature>
<dbReference type="Pfam" id="PF00122">
    <property type="entry name" value="E1-E2_ATPase"/>
    <property type="match status" value="1"/>
</dbReference>
<dbReference type="PROSITE" id="PS00154">
    <property type="entry name" value="ATPASE_E1_E2"/>
    <property type="match status" value="1"/>
</dbReference>
<evidence type="ECO:0000313" key="11">
    <source>
        <dbReference type="Proteomes" id="UP001370490"/>
    </source>
</evidence>
<accession>A0AAN8W3Z0</accession>
<keyword evidence="11" id="KW-1185">Reference proteome</keyword>
<dbReference type="InterPro" id="IPR023299">
    <property type="entry name" value="ATPase_P-typ_cyto_dom_N"/>
</dbReference>
<feature type="transmembrane region" description="Helical" evidence="8">
    <location>
        <begin position="588"/>
        <end position="610"/>
    </location>
</feature>
<dbReference type="Gene3D" id="3.40.1110.10">
    <property type="entry name" value="Calcium-transporting ATPase, cytoplasmic domain N"/>
    <property type="match status" value="1"/>
</dbReference>
<keyword evidence="7 8" id="KW-0472">Membrane</keyword>
<dbReference type="SFLD" id="SFLDS00003">
    <property type="entry name" value="Haloacid_Dehalogenase"/>
    <property type="match status" value="1"/>
</dbReference>
<dbReference type="InterPro" id="IPR023298">
    <property type="entry name" value="ATPase_P-typ_TM_dom_sf"/>
</dbReference>
<evidence type="ECO:0000256" key="2">
    <source>
        <dbReference type="ARBA" id="ARBA00006024"/>
    </source>
</evidence>
<proteinExistence type="inferred from homology"/>
<keyword evidence="8" id="KW-0067">ATP-binding</keyword>
<dbReference type="Pfam" id="PF00702">
    <property type="entry name" value="Hydrolase"/>
    <property type="match status" value="1"/>
</dbReference>
<dbReference type="SFLD" id="SFLDG00002">
    <property type="entry name" value="C1.7:_P-type_atpase_like"/>
    <property type="match status" value="1"/>
</dbReference>
<dbReference type="InterPro" id="IPR018303">
    <property type="entry name" value="ATPase_P-typ_P_site"/>
</dbReference>
<dbReference type="SUPFAM" id="SSF81653">
    <property type="entry name" value="Calcium ATPase, transduction domain A"/>
    <property type="match status" value="1"/>
</dbReference>
<dbReference type="InterPro" id="IPR027256">
    <property type="entry name" value="P-typ_ATPase_IB"/>
</dbReference>
<comment type="similarity">
    <text evidence="2 8">Belongs to the cation transport ATPase (P-type) (TC 3.A.3) family. Type IB subfamily.</text>
</comment>
<feature type="transmembrane region" description="Helical" evidence="8">
    <location>
        <begin position="30"/>
        <end position="48"/>
    </location>
</feature>
<dbReference type="Proteomes" id="UP001370490">
    <property type="component" value="Unassembled WGS sequence"/>
</dbReference>
<keyword evidence="8" id="KW-0547">Nucleotide-binding</keyword>
<dbReference type="PANTHER" id="PTHR48085:SF5">
    <property type="entry name" value="CADMIUM_ZINC-TRANSPORTING ATPASE HMA4-RELATED"/>
    <property type="match status" value="1"/>
</dbReference>
<dbReference type="NCBIfam" id="TIGR01494">
    <property type="entry name" value="ATPase_P-type"/>
    <property type="match status" value="1"/>
</dbReference>
<evidence type="ECO:0000256" key="5">
    <source>
        <dbReference type="ARBA" id="ARBA00022967"/>
    </source>
</evidence>
<dbReference type="FunFam" id="2.70.150.10:FF:000002">
    <property type="entry name" value="Copper-transporting ATPase 1, putative"/>
    <property type="match status" value="1"/>
</dbReference>
<evidence type="ECO:0000256" key="8">
    <source>
        <dbReference type="RuleBase" id="RU362081"/>
    </source>
</evidence>
<dbReference type="AlphaFoldDB" id="A0AAN8W3Z0"/>
<dbReference type="Gene3D" id="3.40.50.1000">
    <property type="entry name" value="HAD superfamily/HAD-like"/>
    <property type="match status" value="1"/>
</dbReference>
<dbReference type="FunFam" id="3.40.1110.10:FF:000043">
    <property type="entry name" value="Putative cadmium/zinc-transporting ATPase 3"/>
    <property type="match status" value="1"/>
</dbReference>
<dbReference type="InterPro" id="IPR059000">
    <property type="entry name" value="ATPase_P-type_domA"/>
</dbReference>
<comment type="subcellular location">
    <subcellularLocation>
        <location evidence="1 8">Membrane</location>
    </subcellularLocation>
</comment>
<dbReference type="CDD" id="cd02079">
    <property type="entry name" value="P-type_ATPase_HM"/>
    <property type="match status" value="1"/>
</dbReference>
<evidence type="ECO:0000256" key="3">
    <source>
        <dbReference type="ARBA" id="ARBA00022692"/>
    </source>
</evidence>
<dbReference type="GO" id="GO:0016887">
    <property type="term" value="F:ATP hydrolysis activity"/>
    <property type="evidence" value="ECO:0007669"/>
    <property type="project" value="InterPro"/>
</dbReference>
<dbReference type="Gene3D" id="2.70.150.10">
    <property type="entry name" value="Calcium-transporting ATPase, cytoplasmic transduction domain A"/>
    <property type="match status" value="1"/>
</dbReference>
<dbReference type="GO" id="GO:0019829">
    <property type="term" value="F:ATPase-coupled monoatomic cation transmembrane transporter activity"/>
    <property type="evidence" value="ECO:0007669"/>
    <property type="project" value="InterPro"/>
</dbReference>
<sequence length="855" mass="91702">MKWPKPYTIACGVLLLMSFLKYAYRPFRWVALGAVAVAILPIVLRAIASLRNFRLDINVLVLIAVIGLIAMGDYQDAGTVVFLFTIAEWLESRANHKATSVMSSLMSLAPQKAILAETGEEVNADEVELDTVLAVKAGEVIPIDGIVMEGECEVDEKTLTGESFPVSKQKDSTVWAGTINVNGYISIRTTAVAENCVVAKMAKLVEEAQNNKSRTQRLVDQCAQYYTPAIVLIAIGLAVIPLAFKVHNRKFWFRLALVVLVSACPCALVLSTPVATFCALTQAATSGLLVKGGDFLEILAKVKTVAFDKTGTVTKGEFSVTEFKSLCEDVSSETLLYWVSSIESKSSHPLAAALVDYGKMNSVLPKPENVEDFKNFAGEGIYGKIDGSGIYIGNRKIALRAGCHTVPSLEADTKGGKTTGYVYNGVNLVGIFSLSDDCRTGAMEAIKELKSLGVKTAMLTGDNHAAAMEAQDQLKNALEIIHADLLPEDKARIIQDLKKEGPTGMVGDGMNDAPALATADVGISMGISGSALATETGHIILMSNDMGKIPKAIRLARKTHRKVIQNVILSISTKVAILALAFAGHPIVWVAVLADTGTCLLVIFNSMLLLRGKYNHGSKCSKSSSSNSQSHNKQKCCSGGSKGDKANEPQQCSSKCNTSCCDSNSCDKSTCTGLEEQAGCCTNSEPHKGFHCDQGSCGAPHRDNCTSLTERHETCVEGHEHGEDDFSGIRECARISFNAASCQSHSNLIESFCPPELGHEPMTVNGHCHSNDCVKDIELGERKQTGCGQHQAHCFEVQSSCRKRCVSKCHAESMAAPACLNLEKSEFGGCCQSYRNECCGHQGHFGGVLSEIVTV</sequence>
<organism evidence="10 11">
    <name type="scientific">Dillenia turbinata</name>
    <dbReference type="NCBI Taxonomy" id="194707"/>
    <lineage>
        <taxon>Eukaryota</taxon>
        <taxon>Viridiplantae</taxon>
        <taxon>Streptophyta</taxon>
        <taxon>Embryophyta</taxon>
        <taxon>Tracheophyta</taxon>
        <taxon>Spermatophyta</taxon>
        <taxon>Magnoliopsida</taxon>
        <taxon>eudicotyledons</taxon>
        <taxon>Gunneridae</taxon>
        <taxon>Pentapetalae</taxon>
        <taxon>Dilleniales</taxon>
        <taxon>Dilleniaceae</taxon>
        <taxon>Dillenia</taxon>
    </lineage>
</organism>
<evidence type="ECO:0000256" key="6">
    <source>
        <dbReference type="ARBA" id="ARBA00022989"/>
    </source>
</evidence>
<keyword evidence="4 8" id="KW-0479">Metal-binding</keyword>
<dbReference type="PRINTS" id="PR00943">
    <property type="entry name" value="CUATPASE"/>
</dbReference>
<keyword evidence="5" id="KW-1278">Translocase</keyword>
<dbReference type="GO" id="GO:0016020">
    <property type="term" value="C:membrane"/>
    <property type="evidence" value="ECO:0007669"/>
    <property type="project" value="UniProtKB-SubCell"/>
</dbReference>
<dbReference type="PANTHER" id="PTHR48085">
    <property type="entry name" value="CADMIUM/ZINC-TRANSPORTING ATPASE HMA2-RELATED"/>
    <property type="match status" value="1"/>
</dbReference>
<dbReference type="SFLD" id="SFLDF00027">
    <property type="entry name" value="p-type_atpase"/>
    <property type="match status" value="1"/>
</dbReference>
<keyword evidence="6 8" id="KW-1133">Transmembrane helix</keyword>
<feature type="transmembrane region" description="Helical" evidence="8">
    <location>
        <begin position="55"/>
        <end position="72"/>
    </location>
</feature>
<dbReference type="GO" id="GO:0005524">
    <property type="term" value="F:ATP binding"/>
    <property type="evidence" value="ECO:0007669"/>
    <property type="project" value="UniProtKB-UniRule"/>
</dbReference>
<evidence type="ECO:0000259" key="9">
    <source>
        <dbReference type="Pfam" id="PF00122"/>
    </source>
</evidence>
<evidence type="ECO:0000256" key="1">
    <source>
        <dbReference type="ARBA" id="ARBA00004370"/>
    </source>
</evidence>
<dbReference type="EMBL" id="JBAMMX010000002">
    <property type="protein sequence ID" value="KAK6945729.1"/>
    <property type="molecule type" value="Genomic_DNA"/>
</dbReference>
<feature type="domain" description="P-type ATPase A" evidence="9">
    <location>
        <begin position="116"/>
        <end position="206"/>
    </location>
</feature>
<dbReference type="SUPFAM" id="SSF56784">
    <property type="entry name" value="HAD-like"/>
    <property type="match status" value="1"/>
</dbReference>
<dbReference type="SUPFAM" id="SSF81665">
    <property type="entry name" value="Calcium ATPase, transmembrane domain M"/>
    <property type="match status" value="1"/>
</dbReference>
<keyword evidence="3 8" id="KW-0812">Transmembrane</keyword>
<dbReference type="InterPro" id="IPR036412">
    <property type="entry name" value="HAD-like_sf"/>
</dbReference>
<evidence type="ECO:0000256" key="4">
    <source>
        <dbReference type="ARBA" id="ARBA00022723"/>
    </source>
</evidence>
<comment type="caution">
    <text evidence="10">The sequence shown here is derived from an EMBL/GenBank/DDBJ whole genome shotgun (WGS) entry which is preliminary data.</text>
</comment>
<feature type="transmembrane region" description="Helical" evidence="8">
    <location>
        <begin position="251"/>
        <end position="270"/>
    </location>
</feature>
<feature type="transmembrane region" description="Helical" evidence="8">
    <location>
        <begin position="563"/>
        <end position="582"/>
    </location>
</feature>
<dbReference type="InterPro" id="IPR008250">
    <property type="entry name" value="ATPase_P-typ_transduc_dom_A_sf"/>
</dbReference>
<dbReference type="InterPro" id="IPR051014">
    <property type="entry name" value="Cation_Transport_ATPase_IB"/>
</dbReference>
<gene>
    <name evidence="10" type="ORF">RJ641_013273</name>
</gene>
<dbReference type="InterPro" id="IPR044492">
    <property type="entry name" value="P_typ_ATPase_HD_dom"/>
</dbReference>
<dbReference type="NCBIfam" id="TIGR01525">
    <property type="entry name" value="ATPase-IB_hvy"/>
    <property type="match status" value="1"/>
</dbReference>
<dbReference type="InterPro" id="IPR001757">
    <property type="entry name" value="P_typ_ATPase"/>
</dbReference>
<protein>
    <recommendedName>
        <fullName evidence="9">P-type ATPase A domain-containing protein</fullName>
    </recommendedName>
</protein>